<comment type="caution">
    <text evidence="1">The sequence shown here is derived from an EMBL/GenBank/DDBJ whole genome shotgun (WGS) entry which is preliminary data.</text>
</comment>
<dbReference type="Proteomes" id="UP000753196">
    <property type="component" value="Unassembled WGS sequence"/>
</dbReference>
<name>A0A932QY29_9BACT</name>
<dbReference type="AlphaFoldDB" id="A0A932QY29"/>
<protein>
    <submittedName>
        <fullName evidence="1">Uncharacterized protein</fullName>
    </submittedName>
</protein>
<proteinExistence type="predicted"/>
<dbReference type="EMBL" id="JACQCR010000030">
    <property type="protein sequence ID" value="MBI3630949.1"/>
    <property type="molecule type" value="Genomic_DNA"/>
</dbReference>
<evidence type="ECO:0000313" key="1">
    <source>
        <dbReference type="EMBL" id="MBI3630949.1"/>
    </source>
</evidence>
<evidence type="ECO:0000313" key="2">
    <source>
        <dbReference type="Proteomes" id="UP000753196"/>
    </source>
</evidence>
<reference evidence="1" key="1">
    <citation type="submission" date="2020-07" db="EMBL/GenBank/DDBJ databases">
        <title>Huge and variable diversity of episymbiotic CPR bacteria and DPANN archaea in groundwater ecosystems.</title>
        <authorList>
            <person name="He C.Y."/>
            <person name="Keren R."/>
            <person name="Whittaker M."/>
            <person name="Farag I.F."/>
            <person name="Doudna J."/>
            <person name="Cate J.H.D."/>
            <person name="Banfield J.F."/>
        </authorList>
    </citation>
    <scope>NUCLEOTIDE SEQUENCE</scope>
    <source>
        <strain evidence="1">NC_groundwater_973_Pr1_S-0.2um_54_13</strain>
    </source>
</reference>
<gene>
    <name evidence="1" type="ORF">HY221_01260</name>
</gene>
<organism evidence="1 2">
    <name type="scientific">Candidatus Sungiibacteriota bacterium</name>
    <dbReference type="NCBI Taxonomy" id="2750080"/>
    <lineage>
        <taxon>Bacteria</taxon>
        <taxon>Candidatus Sungiibacteriota</taxon>
    </lineage>
</organism>
<sequence>MERVQEQTTKEMVDGFYSVNGTHNELYLHPEKYTALVDNALDALEALRKKEAESEQ</sequence>
<accession>A0A932QY29</accession>